<keyword evidence="6 8" id="KW-0539">Nucleus</keyword>
<comment type="subcellular location">
    <subcellularLocation>
        <location evidence="1 8">Nucleus</location>
    </subcellularLocation>
</comment>
<feature type="region of interest" description="Disordered" evidence="9">
    <location>
        <begin position="1"/>
        <end position="23"/>
    </location>
</feature>
<dbReference type="InterPro" id="IPR019313">
    <property type="entry name" value="Mediator_Med17"/>
</dbReference>
<evidence type="ECO:0000256" key="6">
    <source>
        <dbReference type="ARBA" id="ARBA00023242"/>
    </source>
</evidence>
<evidence type="ECO:0000256" key="7">
    <source>
        <dbReference type="ARBA" id="ARBA00032014"/>
    </source>
</evidence>
<feature type="region of interest" description="Disordered" evidence="9">
    <location>
        <begin position="53"/>
        <end position="76"/>
    </location>
</feature>
<evidence type="ECO:0000256" key="1">
    <source>
        <dbReference type="ARBA" id="ARBA00004123"/>
    </source>
</evidence>
<dbReference type="Pfam" id="PF10156">
    <property type="entry name" value="Med17"/>
    <property type="match status" value="1"/>
</dbReference>
<dbReference type="AlphaFoldDB" id="A0A0D2EBX3"/>
<organism evidence="10 11">
    <name type="scientific">Phialophora macrospora</name>
    <dbReference type="NCBI Taxonomy" id="1851006"/>
    <lineage>
        <taxon>Eukaryota</taxon>
        <taxon>Fungi</taxon>
        <taxon>Dikarya</taxon>
        <taxon>Ascomycota</taxon>
        <taxon>Pezizomycotina</taxon>
        <taxon>Eurotiomycetes</taxon>
        <taxon>Chaetothyriomycetidae</taxon>
        <taxon>Chaetothyriales</taxon>
        <taxon>Herpotrichiellaceae</taxon>
        <taxon>Phialophora</taxon>
    </lineage>
</organism>
<dbReference type="Proteomes" id="UP000054266">
    <property type="component" value="Unassembled WGS sequence"/>
</dbReference>
<dbReference type="Gene3D" id="6.10.250.2620">
    <property type="match status" value="1"/>
</dbReference>
<dbReference type="GO" id="GO:0006357">
    <property type="term" value="P:regulation of transcription by RNA polymerase II"/>
    <property type="evidence" value="ECO:0007669"/>
    <property type="project" value="InterPro"/>
</dbReference>
<evidence type="ECO:0000256" key="3">
    <source>
        <dbReference type="ARBA" id="ARBA00019610"/>
    </source>
</evidence>
<comment type="subunit">
    <text evidence="8">Component of the Mediator complex.</text>
</comment>
<dbReference type="HOGENOM" id="CLU_015164_1_0_1"/>
<evidence type="ECO:0000313" key="10">
    <source>
        <dbReference type="EMBL" id="KIW71787.1"/>
    </source>
</evidence>
<dbReference type="GO" id="GO:0003712">
    <property type="term" value="F:transcription coregulator activity"/>
    <property type="evidence" value="ECO:0007669"/>
    <property type="project" value="InterPro"/>
</dbReference>
<protein>
    <recommendedName>
        <fullName evidence="3 8">Mediator of RNA polymerase II transcription subunit 17</fullName>
    </recommendedName>
    <alternativeName>
        <fullName evidence="7 8">Mediator complex subunit 17</fullName>
    </alternativeName>
</protein>
<dbReference type="GO" id="GO:0016592">
    <property type="term" value="C:mediator complex"/>
    <property type="evidence" value="ECO:0007669"/>
    <property type="project" value="InterPro"/>
</dbReference>
<comment type="similarity">
    <text evidence="2 8">Belongs to the Mediator complex subunit 17 family.</text>
</comment>
<evidence type="ECO:0000256" key="2">
    <source>
        <dbReference type="ARBA" id="ARBA00005635"/>
    </source>
</evidence>
<dbReference type="EMBL" id="KN846956">
    <property type="protein sequence ID" value="KIW71787.1"/>
    <property type="molecule type" value="Genomic_DNA"/>
</dbReference>
<proteinExistence type="inferred from homology"/>
<evidence type="ECO:0000256" key="8">
    <source>
        <dbReference type="RuleBase" id="RU364140"/>
    </source>
</evidence>
<evidence type="ECO:0000256" key="5">
    <source>
        <dbReference type="ARBA" id="ARBA00023163"/>
    </source>
</evidence>
<evidence type="ECO:0000256" key="4">
    <source>
        <dbReference type="ARBA" id="ARBA00023015"/>
    </source>
</evidence>
<keyword evidence="4 8" id="KW-0805">Transcription regulation</keyword>
<keyword evidence="8" id="KW-0010">Activator</keyword>
<comment type="function">
    <text evidence="8">Component of the Mediator complex, a coactivator involved in the regulated transcription of nearly all RNA polymerase II-dependent genes. Mediator functions as a bridge to convey information from gene-specific regulatory proteins to the basal RNA polymerase II transcription machinery. Mediator is recruited to promoters by direct interactions with regulatory proteins and serves as a scaffold for the assembly of a functional preinitiation complex with RNA polymerase II and the general transcription factors.</text>
</comment>
<keyword evidence="11" id="KW-1185">Reference proteome</keyword>
<dbReference type="PANTHER" id="PTHR13114:SF7">
    <property type="entry name" value="MEDIATOR OF RNA POLYMERASE II TRANSCRIPTION SUBUNIT 17"/>
    <property type="match status" value="1"/>
</dbReference>
<evidence type="ECO:0000313" key="11">
    <source>
        <dbReference type="Proteomes" id="UP000054266"/>
    </source>
</evidence>
<feature type="compositionally biased region" description="Acidic residues" evidence="9">
    <location>
        <begin position="61"/>
        <end position="72"/>
    </location>
</feature>
<name>A0A0D2EBX3_9EURO</name>
<dbReference type="STRING" id="5601.A0A0D2EBX3"/>
<keyword evidence="5 8" id="KW-0804">Transcription</keyword>
<dbReference type="PANTHER" id="PTHR13114">
    <property type="entry name" value="MEDIATOR OF RNA POLYMERASE II TRANSCRIPTION SUBUNIT 17"/>
    <property type="match status" value="1"/>
</dbReference>
<reference evidence="10 11" key="1">
    <citation type="submission" date="2015-01" db="EMBL/GenBank/DDBJ databases">
        <title>The Genome Sequence of Capronia semiimmersa CBS27337.</title>
        <authorList>
            <consortium name="The Broad Institute Genomics Platform"/>
            <person name="Cuomo C."/>
            <person name="de Hoog S."/>
            <person name="Gorbushina A."/>
            <person name="Stielow B."/>
            <person name="Teixiera M."/>
            <person name="Abouelleil A."/>
            <person name="Chapman S.B."/>
            <person name="Priest M."/>
            <person name="Young S.K."/>
            <person name="Wortman J."/>
            <person name="Nusbaum C."/>
            <person name="Birren B."/>
        </authorList>
    </citation>
    <scope>NUCLEOTIDE SEQUENCE [LARGE SCALE GENOMIC DNA]</scope>
    <source>
        <strain evidence="10 11">CBS 27337</strain>
    </source>
</reference>
<dbReference type="GO" id="GO:0070847">
    <property type="term" value="C:core mediator complex"/>
    <property type="evidence" value="ECO:0007669"/>
    <property type="project" value="TreeGrafter"/>
</dbReference>
<sequence length="634" mass="70150">MAESNTISLVIPPEPSSKSQALESQIQQIIAQKGHFRHVTERSLLAEIHGKDVAADATQDGPEEEIPADDDETPQKRTERLWERRNQMLERLGAAQNDILCALDFVSWLISQQSVPARHSMSPPLKEAAPVGSLVARVLEEKPVPPPVRRQLVSVSQGWRSEGFHSASDKLSAASSRLKAEAEHESQFWRQVADLRAKGWPVSRLPRDRKAIGVHFGFAEAAPQFRDRGFALLLQAADGSVGLDARTLPKKSNCLAVYVVRNAVKTGAFHFESPRMSETADISQQLRDHRDALFEEELFFEISREARLVGNQGITARAQSVGIDMGDYQLSLISSDEQEIVLHTHDEDDLVAGFVGISLRLLLNAAHEQNLNRRTQKAPPMTTKTRTTPEYALIRPILTYLRHRSEARAFWNNCQNLLRAFEKANLPTAMSIENSNNAMFGSLKIEVPNTILSELMVPAKTSFKLKLTAGRDLQVGLATFLGPPLLGSRYETSPIDFGFSKTPMSRHETRDAALASVRQMLLLDLVAHTETLTRAAATNTGANNSTHGEWILSQPHSGEFTMYDGQEAVRKMQLSVHTESISLKLGPMKKRPSSSIVVWTWTGAGCSKAEGNVTTKEQDTTFDAAMKQLLAIGC</sequence>
<accession>A0A0D2EBX3</accession>
<evidence type="ECO:0000256" key="9">
    <source>
        <dbReference type="SAM" id="MobiDB-lite"/>
    </source>
</evidence>
<gene>
    <name evidence="8" type="primary">MED17</name>
    <name evidence="10" type="ORF">PV04_00023</name>
</gene>